<dbReference type="RefSeq" id="WP_210153882.1">
    <property type="nucleotide sequence ID" value="NZ_JAFCNB010000001.1"/>
</dbReference>
<keyword evidence="2" id="KW-1185">Reference proteome</keyword>
<gene>
    <name evidence="1" type="ORF">JOL79_02170</name>
</gene>
<sequence>MAAISREHLRRLLRAGGVSWQLIAALDRATGKLCYRIRTRKRWREVMSFLKTLRARWPGEKLYVIAGNYSPHEHPQVRS</sequence>
<dbReference type="AlphaFoldDB" id="A0A940WK31"/>
<organism evidence="1 2">
    <name type="scientific">Microbispora oryzae</name>
    <dbReference type="NCBI Taxonomy" id="2806554"/>
    <lineage>
        <taxon>Bacteria</taxon>
        <taxon>Bacillati</taxon>
        <taxon>Actinomycetota</taxon>
        <taxon>Actinomycetes</taxon>
        <taxon>Streptosporangiales</taxon>
        <taxon>Streptosporangiaceae</taxon>
        <taxon>Microbispora</taxon>
    </lineage>
</organism>
<name>A0A940WK31_9ACTN</name>
<comment type="caution">
    <text evidence="1">The sequence shown here is derived from an EMBL/GenBank/DDBJ whole genome shotgun (WGS) entry which is preliminary data.</text>
</comment>
<protein>
    <recommendedName>
        <fullName evidence="3">Tc1-like transposase DDE domain-containing protein</fullName>
    </recommendedName>
</protein>
<proteinExistence type="predicted"/>
<evidence type="ECO:0000313" key="2">
    <source>
        <dbReference type="Proteomes" id="UP000674234"/>
    </source>
</evidence>
<evidence type="ECO:0008006" key="3">
    <source>
        <dbReference type="Google" id="ProtNLM"/>
    </source>
</evidence>
<accession>A0A940WK31</accession>
<dbReference type="EMBL" id="JAFCNB010000001">
    <property type="protein sequence ID" value="MBP2702606.1"/>
    <property type="molecule type" value="Genomic_DNA"/>
</dbReference>
<evidence type="ECO:0000313" key="1">
    <source>
        <dbReference type="EMBL" id="MBP2702606.1"/>
    </source>
</evidence>
<reference evidence="1" key="1">
    <citation type="submission" date="2021-02" db="EMBL/GenBank/DDBJ databases">
        <title>Draft genome sequence of Microbispora sp. RL4-1S isolated from rice leaves in Thailand.</title>
        <authorList>
            <person name="Muangham S."/>
            <person name="Duangmal K."/>
        </authorList>
    </citation>
    <scope>NUCLEOTIDE SEQUENCE</scope>
    <source>
        <strain evidence="1">RL4-1S</strain>
    </source>
</reference>
<dbReference type="Proteomes" id="UP000674234">
    <property type="component" value="Unassembled WGS sequence"/>
</dbReference>